<dbReference type="EMBL" id="JBBPFD010000657">
    <property type="protein sequence ID" value="KAK7878024.1"/>
    <property type="molecule type" value="Genomic_DNA"/>
</dbReference>
<organism evidence="2 3">
    <name type="scientific">Mugilogobius chulae</name>
    <name type="common">yellowstripe goby</name>
    <dbReference type="NCBI Taxonomy" id="88201"/>
    <lineage>
        <taxon>Eukaryota</taxon>
        <taxon>Metazoa</taxon>
        <taxon>Chordata</taxon>
        <taxon>Craniata</taxon>
        <taxon>Vertebrata</taxon>
        <taxon>Euteleostomi</taxon>
        <taxon>Actinopterygii</taxon>
        <taxon>Neopterygii</taxon>
        <taxon>Teleostei</taxon>
        <taxon>Neoteleostei</taxon>
        <taxon>Acanthomorphata</taxon>
        <taxon>Gobiaria</taxon>
        <taxon>Gobiiformes</taxon>
        <taxon>Gobioidei</taxon>
        <taxon>Gobiidae</taxon>
        <taxon>Gobionellinae</taxon>
        <taxon>Mugilogobius</taxon>
    </lineage>
</organism>
<comment type="caution">
    <text evidence="2">The sequence shown here is derived from an EMBL/GenBank/DDBJ whole genome shotgun (WGS) entry which is preliminary data.</text>
</comment>
<dbReference type="AlphaFoldDB" id="A0AAW0MG58"/>
<feature type="region of interest" description="Disordered" evidence="1">
    <location>
        <begin position="79"/>
        <end position="106"/>
    </location>
</feature>
<keyword evidence="3" id="KW-1185">Reference proteome</keyword>
<accession>A0AAW0MG58</accession>
<proteinExistence type="predicted"/>
<dbReference type="Proteomes" id="UP001460270">
    <property type="component" value="Unassembled WGS sequence"/>
</dbReference>
<evidence type="ECO:0000313" key="3">
    <source>
        <dbReference type="Proteomes" id="UP001460270"/>
    </source>
</evidence>
<sequence length="106" mass="12237">MLYTTQPQQLDGQKRSKLIQNALTSAVKMRYDWTRRRMIISKVIGLISLCRSLPTLDGDMSWEPRCSLVKHELNVYPSIGRQRRKTSPKRGEEVLTAAQLSRQHAL</sequence>
<reference evidence="3" key="1">
    <citation type="submission" date="2024-04" db="EMBL/GenBank/DDBJ databases">
        <title>Salinicola lusitanus LLJ914,a marine bacterium isolated from the Okinawa Trough.</title>
        <authorList>
            <person name="Li J."/>
        </authorList>
    </citation>
    <scope>NUCLEOTIDE SEQUENCE [LARGE SCALE GENOMIC DNA]</scope>
</reference>
<gene>
    <name evidence="2" type="ORF">WMY93_031320</name>
</gene>
<evidence type="ECO:0000256" key="1">
    <source>
        <dbReference type="SAM" id="MobiDB-lite"/>
    </source>
</evidence>
<protein>
    <submittedName>
        <fullName evidence="2">Uncharacterized protein</fullName>
    </submittedName>
</protein>
<evidence type="ECO:0000313" key="2">
    <source>
        <dbReference type="EMBL" id="KAK7878024.1"/>
    </source>
</evidence>
<name>A0AAW0MG58_9GOBI</name>